<accession>A0A381T8L4</accession>
<evidence type="ECO:0000313" key="5">
    <source>
        <dbReference type="EMBL" id="SVA10123.1"/>
    </source>
</evidence>
<organism evidence="5">
    <name type="scientific">marine metagenome</name>
    <dbReference type="NCBI Taxonomy" id="408172"/>
    <lineage>
        <taxon>unclassified sequences</taxon>
        <taxon>metagenomes</taxon>
        <taxon>ecological metagenomes</taxon>
    </lineage>
</organism>
<dbReference type="PANTHER" id="PTHR14226">
    <property type="entry name" value="NEUROPATHY TARGET ESTERASE/SWISS CHEESE D.MELANOGASTER"/>
    <property type="match status" value="1"/>
</dbReference>
<dbReference type="InterPro" id="IPR016035">
    <property type="entry name" value="Acyl_Trfase/lysoPLipase"/>
</dbReference>
<dbReference type="SUPFAM" id="SSF52151">
    <property type="entry name" value="FabD/lysophospholipase-like"/>
    <property type="match status" value="1"/>
</dbReference>
<evidence type="ECO:0000256" key="1">
    <source>
        <dbReference type="ARBA" id="ARBA00022801"/>
    </source>
</evidence>
<dbReference type="Pfam" id="PF01734">
    <property type="entry name" value="Patatin"/>
    <property type="match status" value="1"/>
</dbReference>
<name>A0A381T8L4_9ZZZZ</name>
<dbReference type="GO" id="GO:0016787">
    <property type="term" value="F:hydrolase activity"/>
    <property type="evidence" value="ECO:0007669"/>
    <property type="project" value="UniProtKB-KW"/>
</dbReference>
<gene>
    <name evidence="5" type="ORF">METZ01_LOCUS62977</name>
</gene>
<sequence>MERAGIPIDVIAGTSIGAVIGGVYASWPNAIELENRVLEFVRSRYIENLNLATIRRLGGIRTVGEKAQNETEPGVFGRIQTAFRGLYASHLGLSRRSVLGAKGIQRALRTVFNDRTFEETVVPFGAVAVDLREGCEVIIGSGDLAKGVAASAAIPGIFPPVELNGRLLCDGGYTSPVPIDAVNTLGANVVIAVDVSQHGIAVSELGNGVEIAMRSSEISLIALEQEQLRRADAVISARGQNRHWSDFSQPEEAIHAGEVACEQMLDSIRGVIDERSRLFL</sequence>
<evidence type="ECO:0000256" key="2">
    <source>
        <dbReference type="ARBA" id="ARBA00022963"/>
    </source>
</evidence>
<dbReference type="GO" id="GO:0016042">
    <property type="term" value="P:lipid catabolic process"/>
    <property type="evidence" value="ECO:0007669"/>
    <property type="project" value="UniProtKB-KW"/>
</dbReference>
<dbReference type="Gene3D" id="3.40.1090.10">
    <property type="entry name" value="Cytosolic phospholipase A2 catalytic domain"/>
    <property type="match status" value="2"/>
</dbReference>
<keyword evidence="3" id="KW-0443">Lipid metabolism</keyword>
<protein>
    <recommendedName>
        <fullName evidence="4">PNPLA domain-containing protein</fullName>
    </recommendedName>
</protein>
<proteinExistence type="predicted"/>
<dbReference type="EMBL" id="UINC01003894">
    <property type="protein sequence ID" value="SVA10123.1"/>
    <property type="molecule type" value="Genomic_DNA"/>
</dbReference>
<evidence type="ECO:0000256" key="3">
    <source>
        <dbReference type="ARBA" id="ARBA00023098"/>
    </source>
</evidence>
<dbReference type="PROSITE" id="PS51635">
    <property type="entry name" value="PNPLA"/>
    <property type="match status" value="1"/>
</dbReference>
<dbReference type="InterPro" id="IPR050301">
    <property type="entry name" value="NTE"/>
</dbReference>
<keyword evidence="1" id="KW-0378">Hydrolase</keyword>
<reference evidence="5" key="1">
    <citation type="submission" date="2018-05" db="EMBL/GenBank/DDBJ databases">
        <authorList>
            <person name="Lanie J.A."/>
            <person name="Ng W.-L."/>
            <person name="Kazmierczak K.M."/>
            <person name="Andrzejewski T.M."/>
            <person name="Davidsen T.M."/>
            <person name="Wayne K.J."/>
            <person name="Tettelin H."/>
            <person name="Glass J.I."/>
            <person name="Rusch D."/>
            <person name="Podicherti R."/>
            <person name="Tsui H.-C.T."/>
            <person name="Winkler M.E."/>
        </authorList>
    </citation>
    <scope>NUCLEOTIDE SEQUENCE</scope>
</reference>
<feature type="domain" description="PNPLA" evidence="4">
    <location>
        <begin position="1"/>
        <end position="183"/>
    </location>
</feature>
<keyword evidence="2" id="KW-0442">Lipid degradation</keyword>
<dbReference type="InterPro" id="IPR002641">
    <property type="entry name" value="PNPLA_dom"/>
</dbReference>
<dbReference type="PANTHER" id="PTHR14226:SF76">
    <property type="entry name" value="NTE FAMILY PROTEIN RSSA"/>
    <property type="match status" value="1"/>
</dbReference>
<dbReference type="AlphaFoldDB" id="A0A381T8L4"/>
<evidence type="ECO:0000259" key="4">
    <source>
        <dbReference type="PROSITE" id="PS51635"/>
    </source>
</evidence>